<dbReference type="PATRIC" id="fig|1263868.3.peg.4278"/>
<gene>
    <name evidence="4" type="ORF">RESH_03959</name>
</gene>
<feature type="transmembrane region" description="Helical" evidence="2">
    <location>
        <begin position="141"/>
        <end position="166"/>
    </location>
</feature>
<feature type="transmembrane region" description="Helical" evidence="2">
    <location>
        <begin position="83"/>
        <end position="106"/>
    </location>
</feature>
<dbReference type="Proteomes" id="UP000011996">
    <property type="component" value="Unassembled WGS sequence"/>
</dbReference>
<dbReference type="SUPFAM" id="SSF50998">
    <property type="entry name" value="Quinoprotein alcohol dehydrogenase-like"/>
    <property type="match status" value="1"/>
</dbReference>
<feature type="transmembrane region" description="Helical" evidence="2">
    <location>
        <begin position="173"/>
        <end position="189"/>
    </location>
</feature>
<evidence type="ECO:0000256" key="2">
    <source>
        <dbReference type="SAM" id="Phobius"/>
    </source>
</evidence>
<name>M5SGZ0_9BACT</name>
<protein>
    <submittedName>
        <fullName evidence="4">Pyrrolo-quinoline quinone</fullName>
    </submittedName>
</protein>
<evidence type="ECO:0000313" key="5">
    <source>
        <dbReference type="Proteomes" id="UP000011996"/>
    </source>
</evidence>
<reference evidence="4 5" key="1">
    <citation type="journal article" date="2013" name="Mar. Genomics">
        <title>Expression of sulfatases in Rhodopirellula baltica and the diversity of sulfatases in the genus Rhodopirellula.</title>
        <authorList>
            <person name="Wegner C.E."/>
            <person name="Richter-Heitmann T."/>
            <person name="Klindworth A."/>
            <person name="Klockow C."/>
            <person name="Richter M."/>
            <person name="Achstetter T."/>
            <person name="Glockner F.O."/>
            <person name="Harder J."/>
        </authorList>
    </citation>
    <scope>NUCLEOTIDE SEQUENCE [LARGE SCALE GENOMIC DNA]</scope>
    <source>
        <strain evidence="4 5">SH398</strain>
    </source>
</reference>
<evidence type="ECO:0000259" key="3">
    <source>
        <dbReference type="Pfam" id="PF13360"/>
    </source>
</evidence>
<dbReference type="PANTHER" id="PTHR34512">
    <property type="entry name" value="CELL SURFACE PROTEIN"/>
    <property type="match status" value="1"/>
</dbReference>
<comment type="caution">
    <text evidence="4">The sequence shown here is derived from an EMBL/GenBank/DDBJ whole genome shotgun (WGS) entry which is preliminary data.</text>
</comment>
<feature type="compositionally biased region" description="Acidic residues" evidence="1">
    <location>
        <begin position="23"/>
        <end position="32"/>
    </location>
</feature>
<dbReference type="Gene3D" id="2.130.10.10">
    <property type="entry name" value="YVTN repeat-like/Quinoprotein amine dehydrogenase"/>
    <property type="match status" value="1"/>
</dbReference>
<keyword evidence="2" id="KW-1133">Transmembrane helix</keyword>
<proteinExistence type="predicted"/>
<organism evidence="4 5">
    <name type="scientific">Rhodopirellula europaea SH398</name>
    <dbReference type="NCBI Taxonomy" id="1263868"/>
    <lineage>
        <taxon>Bacteria</taxon>
        <taxon>Pseudomonadati</taxon>
        <taxon>Planctomycetota</taxon>
        <taxon>Planctomycetia</taxon>
        <taxon>Pirellulales</taxon>
        <taxon>Pirellulaceae</taxon>
        <taxon>Rhodopirellula</taxon>
    </lineage>
</organism>
<dbReference type="EMBL" id="ANOF01000125">
    <property type="protein sequence ID" value="EMI25459.1"/>
    <property type="molecule type" value="Genomic_DNA"/>
</dbReference>
<feature type="compositionally biased region" description="Polar residues" evidence="1">
    <location>
        <begin position="33"/>
        <end position="44"/>
    </location>
</feature>
<feature type="compositionally biased region" description="Polar residues" evidence="1">
    <location>
        <begin position="1"/>
        <end position="13"/>
    </location>
</feature>
<dbReference type="InterPro" id="IPR011047">
    <property type="entry name" value="Quinoprotein_ADH-like_sf"/>
</dbReference>
<dbReference type="AlphaFoldDB" id="M5SGZ0"/>
<dbReference type="InterPro" id="IPR002372">
    <property type="entry name" value="PQQ_rpt_dom"/>
</dbReference>
<accession>M5SGZ0</accession>
<sequence>MCYQSNRQTSIQRPTERAVMSDTETESNEEATPENSAAESSISDGASGGLKSGGLKPLRVWPAVVLLLLMAIARFGPGRVEDAPIMLLMVSVIGPVILGGLILLWWLTFSRASMKERLVGFFGALLIAGGCIYSLDETMIGPGIMIVAVPFGTAAFGIGAVLLSGWLSFQRTIIVLLLTLCGFGYATLLRNEGMWGNFALDLHWRWEPTAEELMLADRSDSPSASDVMSSTDEVDEWLANPQWPQFRGPGGVSQQSGPAIATDWSSKKPELVWKVPVGPGWSSFAVAGNLLFTQEQRGEKETVVCYTADEGKEVWAQEIESRFFDPLGGPGPRATPTLSGGSVFAQGASGQLQRLDAKSGEKIWEVDLREVADREPPMWGFSSSPLVIGSVVVVHAGGDGDKGTLAFDIESGDLKWSAPAGDHSYSSPQLLTLSDEKYVAMFTNAGMNVLDPATGESRCDYEWKLDGYSAVQPQVFSGDLVVLASQEETRCFKLTPTESGFEVEERWSSRKLKPDFNDFVIHDGHAYGFDAEIFTCIDLESGKRNWKRGRYGKGQVLMLAESGVLLVVGERGEIVLLEANPSEHQELSTFQAIEGKTWNHPVVIGDRLYVRNSQEAACYQLPMEAEPEVLASKLSR</sequence>
<evidence type="ECO:0000256" key="1">
    <source>
        <dbReference type="SAM" id="MobiDB-lite"/>
    </source>
</evidence>
<feature type="domain" description="Pyrrolo-quinoline quinone repeat" evidence="3">
    <location>
        <begin position="270"/>
        <end position="369"/>
    </location>
</feature>
<feature type="transmembrane region" description="Helical" evidence="2">
    <location>
        <begin position="60"/>
        <end position="77"/>
    </location>
</feature>
<dbReference type="STRING" id="1263868.RESH_03959"/>
<keyword evidence="2" id="KW-0812">Transmembrane</keyword>
<dbReference type="Pfam" id="PF13360">
    <property type="entry name" value="PQQ_2"/>
    <property type="match status" value="2"/>
</dbReference>
<evidence type="ECO:0000313" key="4">
    <source>
        <dbReference type="EMBL" id="EMI25459.1"/>
    </source>
</evidence>
<feature type="domain" description="Pyrrolo-quinoline quinone repeat" evidence="3">
    <location>
        <begin position="381"/>
        <end position="547"/>
    </location>
</feature>
<dbReference type="PANTHER" id="PTHR34512:SF30">
    <property type="entry name" value="OUTER MEMBRANE PROTEIN ASSEMBLY FACTOR BAMB"/>
    <property type="match status" value="1"/>
</dbReference>
<feature type="transmembrane region" description="Helical" evidence="2">
    <location>
        <begin position="118"/>
        <end position="135"/>
    </location>
</feature>
<dbReference type="InterPro" id="IPR015943">
    <property type="entry name" value="WD40/YVTN_repeat-like_dom_sf"/>
</dbReference>
<feature type="region of interest" description="Disordered" evidence="1">
    <location>
        <begin position="1"/>
        <end position="48"/>
    </location>
</feature>
<keyword evidence="2" id="KW-0472">Membrane</keyword>